<dbReference type="KEGG" id="bgoe:IFJ75_14375"/>
<dbReference type="RefSeq" id="WP_207868869.1">
    <property type="nucleotide sequence ID" value="NZ_CP062222.1"/>
</dbReference>
<dbReference type="EMBL" id="CP062222">
    <property type="protein sequence ID" value="QTC90454.1"/>
    <property type="molecule type" value="Genomic_DNA"/>
</dbReference>
<protein>
    <submittedName>
        <fullName evidence="1">Uncharacterized protein</fullName>
    </submittedName>
</protein>
<organism evidence="1 2">
    <name type="scientific">Brevundimonas goettingensis</name>
    <dbReference type="NCBI Taxonomy" id="2774190"/>
    <lineage>
        <taxon>Bacteria</taxon>
        <taxon>Pseudomonadati</taxon>
        <taxon>Pseudomonadota</taxon>
        <taxon>Alphaproteobacteria</taxon>
        <taxon>Caulobacterales</taxon>
        <taxon>Caulobacteraceae</taxon>
        <taxon>Brevundimonas</taxon>
    </lineage>
</organism>
<dbReference type="Proteomes" id="UP000663918">
    <property type="component" value="Chromosome"/>
</dbReference>
<accession>A0A975C115</accession>
<sequence>MTVYASIIGAFAVQLGPPPPLISVVELADQSASAESRAATELIIGKLQPGYVRLRRSEVPAAALEACRTDPAAAASCLSEALSQAGAGSGHVVLITLEQEGDLHWLCVGRNAGPFTASRQSVSLGPLTDLYADGESEVLHRAAACLTYAGNQSGW</sequence>
<proteinExistence type="predicted"/>
<gene>
    <name evidence="1" type="ORF">IFJ75_14375</name>
</gene>
<evidence type="ECO:0000313" key="2">
    <source>
        <dbReference type="Proteomes" id="UP000663918"/>
    </source>
</evidence>
<evidence type="ECO:0000313" key="1">
    <source>
        <dbReference type="EMBL" id="QTC90454.1"/>
    </source>
</evidence>
<dbReference type="AlphaFoldDB" id="A0A975C115"/>
<reference evidence="1" key="1">
    <citation type="submission" date="2020-09" db="EMBL/GenBank/DDBJ databases">
        <title>Brevundimonas sp. LVF2 isolated from a puddle in Goettingen, Germany.</title>
        <authorList>
            <person name="Friedrich I."/>
            <person name="Klassen A."/>
            <person name="Hannes N."/>
            <person name="Schneider D."/>
            <person name="Hertel R."/>
            <person name="Daniel R."/>
        </authorList>
    </citation>
    <scope>NUCLEOTIDE SEQUENCE</scope>
    <source>
        <strain evidence="1">LVF2</strain>
    </source>
</reference>
<keyword evidence="2" id="KW-1185">Reference proteome</keyword>
<name>A0A975C115_9CAUL</name>